<evidence type="ECO:0008006" key="2">
    <source>
        <dbReference type="Google" id="ProtNLM"/>
    </source>
</evidence>
<sequence>MDTKHYLSQISVLDLKISNKIYEKTQLKNMLCSVPSCVKDVNVQTGHATDKTASTICKLVDMEREIDSMIDSFVDLKSKIIVQMEQLEFKYYNILFKRYVAQQQWCEIVDELHFTQRHVFKLHKEALNEFEKKFGSEYLNQ</sequence>
<proteinExistence type="predicted"/>
<evidence type="ECO:0000313" key="1">
    <source>
        <dbReference type="EMBL" id="DAE31305.1"/>
    </source>
</evidence>
<dbReference type="EMBL" id="BK059106">
    <property type="protein sequence ID" value="DAE31305.1"/>
    <property type="molecule type" value="Genomic_DNA"/>
</dbReference>
<accession>A0A8S5RJL7</accession>
<protein>
    <recommendedName>
        <fullName evidence="2">DUF1492 domain-containing protein</fullName>
    </recommendedName>
</protein>
<organism evidence="1">
    <name type="scientific">virus sp. ctHG14</name>
    <dbReference type="NCBI Taxonomy" id="2827626"/>
    <lineage>
        <taxon>Viruses</taxon>
    </lineage>
</organism>
<name>A0A8S5RJL7_9VIRU</name>
<reference evidence="1" key="1">
    <citation type="journal article" date="2021" name="Proc. Natl. Acad. Sci. U.S.A.">
        <title>A Catalog of Tens of Thousands of Viruses from Human Metagenomes Reveals Hidden Associations with Chronic Diseases.</title>
        <authorList>
            <person name="Tisza M.J."/>
            <person name="Buck C.B."/>
        </authorList>
    </citation>
    <scope>NUCLEOTIDE SEQUENCE</scope>
    <source>
        <strain evidence="1">CtHG14</strain>
    </source>
</reference>